<name>A0ABD3I4J9_9MARC</name>
<protein>
    <recommendedName>
        <fullName evidence="1">Reverse transcriptase zinc-binding domain-containing protein</fullName>
    </recommendedName>
</protein>
<dbReference type="Pfam" id="PF13966">
    <property type="entry name" value="zf-RVT"/>
    <property type="match status" value="1"/>
</dbReference>
<proteinExistence type="predicted"/>
<reference evidence="2 3" key="1">
    <citation type="submission" date="2024-09" db="EMBL/GenBank/DDBJ databases">
        <title>Chromosome-scale assembly of Riccia sorocarpa.</title>
        <authorList>
            <person name="Paukszto L."/>
        </authorList>
    </citation>
    <scope>NUCLEOTIDE SEQUENCE [LARGE SCALE GENOMIC DNA]</scope>
    <source>
        <strain evidence="2">LP-2024</strain>
        <tissue evidence="2">Aerial parts of the thallus</tissue>
    </source>
</reference>
<evidence type="ECO:0000259" key="1">
    <source>
        <dbReference type="Pfam" id="PF13966"/>
    </source>
</evidence>
<comment type="caution">
    <text evidence="2">The sequence shown here is derived from an EMBL/GenBank/DDBJ whole genome shotgun (WGS) entry which is preliminary data.</text>
</comment>
<dbReference type="Proteomes" id="UP001633002">
    <property type="component" value="Unassembled WGS sequence"/>
</dbReference>
<dbReference type="EMBL" id="JBJQOH010000002">
    <property type="protein sequence ID" value="KAL3698376.1"/>
    <property type="molecule type" value="Genomic_DNA"/>
</dbReference>
<dbReference type="AlphaFoldDB" id="A0ABD3I4J9"/>
<dbReference type="InterPro" id="IPR026960">
    <property type="entry name" value="RVT-Znf"/>
</dbReference>
<feature type="domain" description="Reverse transcriptase zinc-binding" evidence="1">
    <location>
        <begin position="322"/>
        <end position="397"/>
    </location>
</feature>
<sequence>MRALREKEAQGNIQGVNIGDGNSLLHQLFADDTGICITAEEAQFVRLKEVIRDFEIASGASLNLQKSIVMQMRPDPSQTWMQESGCEVAGPGTKFVYLGVSTSSPVDEKVIADEIVQKLMRKLKRWSNRILEGDDVEWIHLERSFILRTLRRGSYQRECRQWSFKECLLLLPLTKIVGSPTLTRILDSWLRARRQLEWSGRNKELDGRMTMLQVKTMYQLAEANKIRLVRPGKELGLLRKVGIGTFKEAMDVSRRVGWKSHLRRCGIFPEEETLSRLEELEVWGRQQLLVRKAIMELEGWRWKTKPRQIMAKAVDFSETMEDKWRSQSQILQWQQRWKYVWEAPIPYKRRVWLRRIIQRGFFTNSKEPEMGHQDGSCKRCIGSLETLEHILWDCRKTRGRRSSLVNLTSTGRQCNNLLEWIDEALKRAKQSPAGLLVCIMYC</sequence>
<accession>A0ABD3I4J9</accession>
<keyword evidence="3" id="KW-1185">Reference proteome</keyword>
<evidence type="ECO:0000313" key="2">
    <source>
        <dbReference type="EMBL" id="KAL3698376.1"/>
    </source>
</evidence>
<gene>
    <name evidence="2" type="ORF">R1sor_012452</name>
</gene>
<organism evidence="2 3">
    <name type="scientific">Riccia sorocarpa</name>
    <dbReference type="NCBI Taxonomy" id="122646"/>
    <lineage>
        <taxon>Eukaryota</taxon>
        <taxon>Viridiplantae</taxon>
        <taxon>Streptophyta</taxon>
        <taxon>Embryophyta</taxon>
        <taxon>Marchantiophyta</taxon>
        <taxon>Marchantiopsida</taxon>
        <taxon>Marchantiidae</taxon>
        <taxon>Marchantiales</taxon>
        <taxon>Ricciaceae</taxon>
        <taxon>Riccia</taxon>
    </lineage>
</organism>
<evidence type="ECO:0000313" key="3">
    <source>
        <dbReference type="Proteomes" id="UP001633002"/>
    </source>
</evidence>